<dbReference type="NCBIfam" id="TIGR01498">
    <property type="entry name" value="folK"/>
    <property type="match status" value="1"/>
</dbReference>
<dbReference type="InterPro" id="IPR000550">
    <property type="entry name" value="Hppk"/>
</dbReference>
<dbReference type="SUPFAM" id="SSF55083">
    <property type="entry name" value="6-hydroxymethyl-7,8-dihydropterin pyrophosphokinase, HPPK"/>
    <property type="match status" value="1"/>
</dbReference>
<dbReference type="GO" id="GO:0003848">
    <property type="term" value="F:2-amino-4-hydroxy-6-hydroxymethyldihydropteridine diphosphokinase activity"/>
    <property type="evidence" value="ECO:0007669"/>
    <property type="project" value="UniProtKB-EC"/>
</dbReference>
<feature type="domain" description="7,8-dihydro-6-hydroxymethylpterin-pyrophosphokinase" evidence="8">
    <location>
        <begin position="85"/>
        <end position="96"/>
    </location>
</feature>
<reference evidence="9" key="1">
    <citation type="submission" date="2019-02" db="EMBL/GenBank/DDBJ databases">
        <authorList>
            <person name="Gruber-Vodicka R. H."/>
            <person name="Seah K. B. B."/>
        </authorList>
    </citation>
    <scope>NUCLEOTIDE SEQUENCE</scope>
    <source>
        <strain evidence="11">BECK_SA2B12</strain>
        <strain evidence="9">BECK_SA2B15</strain>
        <strain evidence="10">BECK_SA2B20</strain>
    </source>
</reference>
<dbReference type="PROSITE" id="PS00794">
    <property type="entry name" value="HPPK"/>
    <property type="match status" value="1"/>
</dbReference>
<dbReference type="GO" id="GO:0016301">
    <property type="term" value="F:kinase activity"/>
    <property type="evidence" value="ECO:0007669"/>
    <property type="project" value="UniProtKB-KW"/>
</dbReference>
<dbReference type="Pfam" id="PF01288">
    <property type="entry name" value="HPPK"/>
    <property type="match status" value="1"/>
</dbReference>
<evidence type="ECO:0000256" key="2">
    <source>
        <dbReference type="ARBA" id="ARBA00013253"/>
    </source>
</evidence>
<dbReference type="PANTHER" id="PTHR43071:SF2">
    <property type="entry name" value="2-AMINO-4-HYDROXY-6-HYDROXYMETHYLDIHYDROPTERIDINE PYROPHOSPHOKINASE"/>
    <property type="match status" value="1"/>
</dbReference>
<gene>
    <name evidence="9" type="ORF">BECKH772A_GA0070896_101304</name>
    <name evidence="10" type="ORF">BECKH772B_GA0070898_101285</name>
    <name evidence="11" type="ORF">BECKH772C_GA0070978_101255</name>
</gene>
<evidence type="ECO:0000313" key="10">
    <source>
        <dbReference type="EMBL" id="VFJ98211.1"/>
    </source>
</evidence>
<dbReference type="EMBL" id="CAADFJ010000125">
    <property type="protein sequence ID" value="VFK03345.1"/>
    <property type="molecule type" value="Genomic_DNA"/>
</dbReference>
<evidence type="ECO:0000256" key="5">
    <source>
        <dbReference type="ARBA" id="ARBA00022777"/>
    </source>
</evidence>
<evidence type="ECO:0000256" key="1">
    <source>
        <dbReference type="ARBA" id="ARBA00005051"/>
    </source>
</evidence>
<sequence>MARIYISVGSNIHRSRNIRHAIKELHAQYAPLIISSVYESDPVGFEGDRFFNLVIGFDTHDPPDTVVQMLCSIEDQCNRTRNGGRFGARTLDLDLLLYGDLVIQEQKINIPREEILTCAFVLGPLAEIAGDDYHPIQQCTFAHLWSEFDKAEQRIWVVPFESAYCSEFSG</sequence>
<dbReference type="AlphaFoldDB" id="A0A450UZW2"/>
<dbReference type="UniPathway" id="UPA00077">
    <property type="reaction ID" value="UER00155"/>
</dbReference>
<evidence type="ECO:0000313" key="11">
    <source>
        <dbReference type="EMBL" id="VFK03345.1"/>
    </source>
</evidence>
<accession>A0A450UZW2</accession>
<dbReference type="GO" id="GO:0005524">
    <property type="term" value="F:ATP binding"/>
    <property type="evidence" value="ECO:0007669"/>
    <property type="project" value="UniProtKB-KW"/>
</dbReference>
<keyword evidence="3" id="KW-0808">Transferase</keyword>
<dbReference type="GO" id="GO:0046654">
    <property type="term" value="P:tetrahydrofolate biosynthetic process"/>
    <property type="evidence" value="ECO:0007669"/>
    <property type="project" value="UniProtKB-UniPathway"/>
</dbReference>
<comment type="pathway">
    <text evidence="1">Cofactor biosynthesis; tetrahydrofolate biosynthesis; 2-amino-4-hydroxy-6-hydroxymethyl-7,8-dihydropteridine diphosphate from 7,8-dihydroneopterin triphosphate: step 4/4.</text>
</comment>
<dbReference type="EMBL" id="CAADFG010000130">
    <property type="protein sequence ID" value="VFJ97995.1"/>
    <property type="molecule type" value="Genomic_DNA"/>
</dbReference>
<evidence type="ECO:0000256" key="6">
    <source>
        <dbReference type="ARBA" id="ARBA00022840"/>
    </source>
</evidence>
<dbReference type="GO" id="GO:0046656">
    <property type="term" value="P:folic acid biosynthetic process"/>
    <property type="evidence" value="ECO:0007669"/>
    <property type="project" value="UniProtKB-KW"/>
</dbReference>
<evidence type="ECO:0000259" key="8">
    <source>
        <dbReference type="PROSITE" id="PS00794"/>
    </source>
</evidence>
<evidence type="ECO:0000313" key="9">
    <source>
        <dbReference type="EMBL" id="VFJ97995.1"/>
    </source>
</evidence>
<dbReference type="EC" id="2.7.6.3" evidence="2"/>
<dbReference type="InterPro" id="IPR035907">
    <property type="entry name" value="Hppk_sf"/>
</dbReference>
<dbReference type="PANTHER" id="PTHR43071">
    <property type="entry name" value="2-AMINO-4-HYDROXY-6-HYDROXYMETHYLDIHYDROPTERIDINE PYROPHOSPHOKINASE"/>
    <property type="match status" value="1"/>
</dbReference>
<keyword evidence="5 9" id="KW-0418">Kinase</keyword>
<keyword evidence="4" id="KW-0547">Nucleotide-binding</keyword>
<dbReference type="Gene3D" id="3.30.70.560">
    <property type="entry name" value="7,8-Dihydro-6-hydroxymethylpterin-pyrophosphokinase HPPK"/>
    <property type="match status" value="1"/>
</dbReference>
<protein>
    <recommendedName>
        <fullName evidence="2">2-amino-4-hydroxy-6-hydroxymethyldihydropteridine diphosphokinase</fullName>
        <ecNumber evidence="2">2.7.6.3</ecNumber>
    </recommendedName>
</protein>
<evidence type="ECO:0000256" key="4">
    <source>
        <dbReference type="ARBA" id="ARBA00022741"/>
    </source>
</evidence>
<evidence type="ECO:0000256" key="7">
    <source>
        <dbReference type="ARBA" id="ARBA00022909"/>
    </source>
</evidence>
<dbReference type="EMBL" id="CAADFI010000128">
    <property type="protein sequence ID" value="VFJ98211.1"/>
    <property type="molecule type" value="Genomic_DNA"/>
</dbReference>
<keyword evidence="7" id="KW-0289">Folate biosynthesis</keyword>
<organism evidence="9">
    <name type="scientific">Candidatus Kentrum eta</name>
    <dbReference type="NCBI Taxonomy" id="2126337"/>
    <lineage>
        <taxon>Bacteria</taxon>
        <taxon>Pseudomonadati</taxon>
        <taxon>Pseudomonadota</taxon>
        <taxon>Gammaproteobacteria</taxon>
        <taxon>Candidatus Kentrum</taxon>
    </lineage>
</organism>
<proteinExistence type="predicted"/>
<name>A0A450UZW2_9GAMM</name>
<evidence type="ECO:0000256" key="3">
    <source>
        <dbReference type="ARBA" id="ARBA00022679"/>
    </source>
</evidence>
<keyword evidence="6" id="KW-0067">ATP-binding</keyword>